<dbReference type="EMBL" id="CM037614">
    <property type="protein sequence ID" value="KAH8017885.1"/>
    <property type="molecule type" value="Genomic_DNA"/>
</dbReference>
<protein>
    <submittedName>
        <fullName evidence="1">Uncharacterized protein</fullName>
    </submittedName>
</protein>
<proteinExistence type="predicted"/>
<keyword evidence="2" id="KW-1185">Reference proteome</keyword>
<gene>
    <name evidence="1" type="ORF">K3G42_033030</name>
</gene>
<organism evidence="1 2">
    <name type="scientific">Sphaerodactylus townsendi</name>
    <dbReference type="NCBI Taxonomy" id="933632"/>
    <lineage>
        <taxon>Eukaryota</taxon>
        <taxon>Metazoa</taxon>
        <taxon>Chordata</taxon>
        <taxon>Craniata</taxon>
        <taxon>Vertebrata</taxon>
        <taxon>Euteleostomi</taxon>
        <taxon>Lepidosauria</taxon>
        <taxon>Squamata</taxon>
        <taxon>Bifurcata</taxon>
        <taxon>Gekkota</taxon>
        <taxon>Sphaerodactylidae</taxon>
        <taxon>Sphaerodactylus</taxon>
    </lineage>
</organism>
<dbReference type="Proteomes" id="UP000827872">
    <property type="component" value="Linkage Group LG01"/>
</dbReference>
<name>A0ACB8GDN5_9SAUR</name>
<comment type="caution">
    <text evidence="1">The sequence shown here is derived from an EMBL/GenBank/DDBJ whole genome shotgun (WGS) entry which is preliminary data.</text>
</comment>
<accession>A0ACB8GDN5</accession>
<evidence type="ECO:0000313" key="2">
    <source>
        <dbReference type="Proteomes" id="UP000827872"/>
    </source>
</evidence>
<reference evidence="1" key="1">
    <citation type="submission" date="2021-08" db="EMBL/GenBank/DDBJ databases">
        <title>The first chromosome-level gecko genome reveals the dynamic sex chromosomes of Neotropical dwarf geckos (Sphaerodactylidae: Sphaerodactylus).</title>
        <authorList>
            <person name="Pinto B.J."/>
            <person name="Keating S.E."/>
            <person name="Gamble T."/>
        </authorList>
    </citation>
    <scope>NUCLEOTIDE SEQUENCE</scope>
    <source>
        <strain evidence="1">TG3544</strain>
    </source>
</reference>
<sequence length="105" mass="11843">MQLLLIYVTLSDYANKGLCVCARSLLSTEATCDTESCFTKQGSLSPILQTLYDPQIRTISVLGLSYTHHCEHFSAAQKCLYILSVHIFLMFKNVLRVKMSSVYNI</sequence>
<evidence type="ECO:0000313" key="1">
    <source>
        <dbReference type="EMBL" id="KAH8017885.1"/>
    </source>
</evidence>